<evidence type="ECO:0000259" key="2">
    <source>
        <dbReference type="Pfam" id="PF12776"/>
    </source>
</evidence>
<dbReference type="GeneID" id="109728843"/>
<keyword evidence="3" id="KW-1185">Reference proteome</keyword>
<name>A0A6P5H1Y4_ANACO</name>
<reference evidence="3" key="1">
    <citation type="journal article" date="2015" name="Nat. Genet.">
        <title>The pineapple genome and the evolution of CAM photosynthesis.</title>
        <authorList>
            <person name="Ming R."/>
            <person name="VanBuren R."/>
            <person name="Wai C.M."/>
            <person name="Tang H."/>
            <person name="Schatz M.C."/>
            <person name="Bowers J.E."/>
            <person name="Lyons E."/>
            <person name="Wang M.L."/>
            <person name="Chen J."/>
            <person name="Biggers E."/>
            <person name="Zhang J."/>
            <person name="Huang L."/>
            <person name="Zhang L."/>
            <person name="Miao W."/>
            <person name="Zhang J."/>
            <person name="Ye Z."/>
            <person name="Miao C."/>
            <person name="Lin Z."/>
            <person name="Wang H."/>
            <person name="Zhou H."/>
            <person name="Yim W.C."/>
            <person name="Priest H.D."/>
            <person name="Zheng C."/>
            <person name="Woodhouse M."/>
            <person name="Edger P.P."/>
            <person name="Guyot R."/>
            <person name="Guo H.B."/>
            <person name="Guo H."/>
            <person name="Zheng G."/>
            <person name="Singh R."/>
            <person name="Sharma A."/>
            <person name="Min X."/>
            <person name="Zheng Y."/>
            <person name="Lee H."/>
            <person name="Gurtowski J."/>
            <person name="Sedlazeck F.J."/>
            <person name="Harkess A."/>
            <person name="McKain M.R."/>
            <person name="Liao Z."/>
            <person name="Fang J."/>
            <person name="Liu J."/>
            <person name="Zhang X."/>
            <person name="Zhang Q."/>
            <person name="Hu W."/>
            <person name="Qin Y."/>
            <person name="Wang K."/>
            <person name="Chen L.Y."/>
            <person name="Shirley N."/>
            <person name="Lin Y.R."/>
            <person name="Liu L.Y."/>
            <person name="Hernandez A.G."/>
            <person name="Wright C.L."/>
            <person name="Bulone V."/>
            <person name="Tuskan G.A."/>
            <person name="Heath K."/>
            <person name="Zee F."/>
            <person name="Moore P.H."/>
            <person name="Sunkar R."/>
            <person name="Leebens-Mack J.H."/>
            <person name="Mockler T."/>
            <person name="Bennetzen J.L."/>
            <person name="Freeling M."/>
            <person name="Sankoff D."/>
            <person name="Paterson A.H."/>
            <person name="Zhu X."/>
            <person name="Yang X."/>
            <person name="Smith J.A."/>
            <person name="Cushman J.C."/>
            <person name="Paull R.E."/>
            <person name="Yu Q."/>
        </authorList>
    </citation>
    <scope>NUCLEOTIDE SEQUENCE [LARGE SCALE GENOMIC DNA]</scope>
    <source>
        <strain evidence="3">cv. F153</strain>
    </source>
</reference>
<gene>
    <name evidence="4" type="primary">LOC109728843</name>
</gene>
<feature type="region of interest" description="Disordered" evidence="1">
    <location>
        <begin position="212"/>
        <end position="248"/>
    </location>
</feature>
<organism evidence="3 4">
    <name type="scientific">Ananas comosus</name>
    <name type="common">Pineapple</name>
    <name type="synonym">Ananas ananas</name>
    <dbReference type="NCBI Taxonomy" id="4615"/>
    <lineage>
        <taxon>Eukaryota</taxon>
        <taxon>Viridiplantae</taxon>
        <taxon>Streptophyta</taxon>
        <taxon>Embryophyta</taxon>
        <taxon>Tracheophyta</taxon>
        <taxon>Spermatophyta</taxon>
        <taxon>Magnoliopsida</taxon>
        <taxon>Liliopsida</taxon>
        <taxon>Poales</taxon>
        <taxon>Bromeliaceae</taxon>
        <taxon>Bromelioideae</taxon>
        <taxon>Ananas</taxon>
    </lineage>
</organism>
<sequence>MSGEGQPHFPPPTGNDLKKQTRAKWTDVHRAHLVELLQEHNKDKWRGQNGWTKEAWRSIHKAMSIKFPHSNYTVEQVKDQEQQLKKQFKAVKSLVEMSGFGWDGDKKMVSAPSEVWEPLINTNKELRKWHNKPFPWYEALYDIYEGTYAEGKRARGCEYYSNFSRGSSSASHIDLSSQPESPLATIPGVGVDFDEHVEETQEVDLSAQIPSASDIPHPVQMPPPSQSQTQTEGEAKTTSSCRKRKQKKENIDKMGDYLIVKERGDDKIAKAIITAAELQTKGYHDDKYSVDKCMEVFYALPNSWTADEVFKASRVFQRKKKNREAWLSLKDEHRTYWIRRAWEEGI</sequence>
<feature type="region of interest" description="Disordered" evidence="1">
    <location>
        <begin position="1"/>
        <end position="23"/>
    </location>
</feature>
<accession>A0A6P5H1Y4</accession>
<evidence type="ECO:0000313" key="4">
    <source>
        <dbReference type="RefSeq" id="XP_020114966.1"/>
    </source>
</evidence>
<proteinExistence type="predicted"/>
<evidence type="ECO:0000256" key="1">
    <source>
        <dbReference type="SAM" id="MobiDB-lite"/>
    </source>
</evidence>
<dbReference type="OrthoDB" id="683390at2759"/>
<dbReference type="RefSeq" id="XP_020114966.1">
    <property type="nucleotide sequence ID" value="XM_020259377.1"/>
</dbReference>
<dbReference type="Proteomes" id="UP000515123">
    <property type="component" value="Linkage group 24"/>
</dbReference>
<evidence type="ECO:0000313" key="3">
    <source>
        <dbReference type="Proteomes" id="UP000515123"/>
    </source>
</evidence>
<dbReference type="Pfam" id="PF12776">
    <property type="entry name" value="Myb_DNA-bind_3"/>
    <property type="match status" value="1"/>
</dbReference>
<reference evidence="4" key="2">
    <citation type="submission" date="2025-08" db="UniProtKB">
        <authorList>
            <consortium name="RefSeq"/>
        </authorList>
    </citation>
    <scope>IDENTIFICATION</scope>
    <source>
        <tissue evidence="4">Leaf</tissue>
    </source>
</reference>
<dbReference type="PANTHER" id="PTHR47072">
    <property type="match status" value="1"/>
</dbReference>
<protein>
    <submittedName>
        <fullName evidence="4">Uncharacterized protein LOC109728843</fullName>
    </submittedName>
</protein>
<dbReference type="PANTHER" id="PTHR47072:SF5">
    <property type="entry name" value="MYB_SANT-LIKE DOMAIN-CONTAINING PROTEIN"/>
    <property type="match status" value="1"/>
</dbReference>
<dbReference type="InterPro" id="IPR024752">
    <property type="entry name" value="Myb/SANT-like_dom"/>
</dbReference>
<feature type="domain" description="Myb/SANT-like" evidence="2">
    <location>
        <begin position="24"/>
        <end position="117"/>
    </location>
</feature>
<dbReference type="AlphaFoldDB" id="A0A6P5H1Y4"/>